<protein>
    <submittedName>
        <fullName evidence="5">Unannotated protein</fullName>
    </submittedName>
</protein>
<comment type="cofactor">
    <cofactor evidence="1">
        <name>pyridoxal 5'-phosphate</name>
        <dbReference type="ChEBI" id="CHEBI:597326"/>
    </cofactor>
</comment>
<dbReference type="SUPFAM" id="SSF53686">
    <property type="entry name" value="Tryptophan synthase beta subunit-like PLP-dependent enzymes"/>
    <property type="match status" value="1"/>
</dbReference>
<dbReference type="GO" id="GO:0003941">
    <property type="term" value="F:L-serine ammonia-lyase activity"/>
    <property type="evidence" value="ECO:0007669"/>
    <property type="project" value="TreeGrafter"/>
</dbReference>
<evidence type="ECO:0000256" key="2">
    <source>
        <dbReference type="ARBA" id="ARBA00022898"/>
    </source>
</evidence>
<dbReference type="PANTHER" id="PTHR48078:SF19">
    <property type="entry name" value="ACT DOMAIN-CONTAINING PROTEIN"/>
    <property type="match status" value="1"/>
</dbReference>
<evidence type="ECO:0000256" key="1">
    <source>
        <dbReference type="ARBA" id="ARBA00001933"/>
    </source>
</evidence>
<evidence type="ECO:0000256" key="3">
    <source>
        <dbReference type="ARBA" id="ARBA00023239"/>
    </source>
</evidence>
<dbReference type="GO" id="GO:0006565">
    <property type="term" value="P:L-serine catabolic process"/>
    <property type="evidence" value="ECO:0007669"/>
    <property type="project" value="TreeGrafter"/>
</dbReference>
<dbReference type="AlphaFoldDB" id="A0A6J6AF26"/>
<evidence type="ECO:0000313" key="5">
    <source>
        <dbReference type="EMBL" id="CAB4367382.1"/>
    </source>
</evidence>
<organism evidence="5">
    <name type="scientific">freshwater metagenome</name>
    <dbReference type="NCBI Taxonomy" id="449393"/>
    <lineage>
        <taxon>unclassified sequences</taxon>
        <taxon>metagenomes</taxon>
        <taxon>ecological metagenomes</taxon>
    </lineage>
</organism>
<sequence>MTGVVTGLVCAVCGAHESIATPLSWLCPNASLSDRHHVLHFESSVEPFRPTDDANPYLAFRRYLAVDSLGESLGLTDAQRVSIITSADEAVSRVAGTGFLRTPLTRSDELSEALGFSSTGGIWVKDETANVAGSHKARHVFTELLHLLMVEAAGQAPWTPTTRPSLAIASCGNAAIAASTLAAAVAWPIAVHVPPTASVAVLEKLKTLGATIVVCPRRDTDPPGDPCVLRFREAVAAGAIPFGVQGTENAWCLDGGRTIGWEITEELGHFADRIFVQVGGGALAACVGASLRIAGVHPKLHAVQTQGCAPLERAWKNAIATGGARNAGPRWKECMWPWEETPTSFADGILDDETYDWISVLDAMADTGGSPVVVSEDHVHRAYDLIRNVGGFNSCATGVSGFAGVLAMRDSISDDERIVVIVSGVSRV</sequence>
<dbReference type="GO" id="GO:0006567">
    <property type="term" value="P:L-threonine catabolic process"/>
    <property type="evidence" value="ECO:0007669"/>
    <property type="project" value="TreeGrafter"/>
</dbReference>
<accession>A0A6J6AF26</accession>
<keyword evidence="2" id="KW-0663">Pyridoxal phosphate</keyword>
<dbReference type="Pfam" id="PF00291">
    <property type="entry name" value="PALP"/>
    <property type="match status" value="1"/>
</dbReference>
<dbReference type="Gene3D" id="3.40.50.1100">
    <property type="match status" value="2"/>
</dbReference>
<dbReference type="InterPro" id="IPR001926">
    <property type="entry name" value="TrpB-like_PALP"/>
</dbReference>
<dbReference type="EMBL" id="CAETWZ010000008">
    <property type="protein sequence ID" value="CAB4367382.1"/>
    <property type="molecule type" value="Genomic_DNA"/>
</dbReference>
<evidence type="ECO:0000259" key="4">
    <source>
        <dbReference type="Pfam" id="PF00291"/>
    </source>
</evidence>
<feature type="domain" description="Tryptophan synthase beta chain-like PALP" evidence="4">
    <location>
        <begin position="100"/>
        <end position="424"/>
    </location>
</feature>
<dbReference type="GO" id="GO:0004794">
    <property type="term" value="F:threonine deaminase activity"/>
    <property type="evidence" value="ECO:0007669"/>
    <property type="project" value="TreeGrafter"/>
</dbReference>
<name>A0A6J6AF26_9ZZZZ</name>
<dbReference type="PANTHER" id="PTHR48078">
    <property type="entry name" value="THREONINE DEHYDRATASE, MITOCHONDRIAL-RELATED"/>
    <property type="match status" value="1"/>
</dbReference>
<keyword evidence="3" id="KW-0456">Lyase</keyword>
<dbReference type="InterPro" id="IPR050147">
    <property type="entry name" value="Ser/Thr_Dehydratase"/>
</dbReference>
<reference evidence="5" key="1">
    <citation type="submission" date="2020-05" db="EMBL/GenBank/DDBJ databases">
        <authorList>
            <person name="Chiriac C."/>
            <person name="Salcher M."/>
            <person name="Ghai R."/>
            <person name="Kavagutti S V."/>
        </authorList>
    </citation>
    <scope>NUCLEOTIDE SEQUENCE</scope>
</reference>
<proteinExistence type="predicted"/>
<gene>
    <name evidence="5" type="ORF">UFOPK4179_00164</name>
</gene>
<dbReference type="GO" id="GO:0009097">
    <property type="term" value="P:isoleucine biosynthetic process"/>
    <property type="evidence" value="ECO:0007669"/>
    <property type="project" value="TreeGrafter"/>
</dbReference>
<dbReference type="InterPro" id="IPR036052">
    <property type="entry name" value="TrpB-like_PALP_sf"/>
</dbReference>